<dbReference type="SUPFAM" id="SSF81383">
    <property type="entry name" value="F-box domain"/>
    <property type="match status" value="1"/>
</dbReference>
<protein>
    <submittedName>
        <fullName evidence="3">F-box-like family protein</fullName>
    </submittedName>
</protein>
<gene>
    <name evidence="3" type="ORF">LCPAC401_00740</name>
</gene>
<organism evidence="3">
    <name type="scientific">Pithovirus LCPAC401</name>
    <dbReference type="NCBI Taxonomy" id="2506595"/>
    <lineage>
        <taxon>Viruses</taxon>
        <taxon>Pithoviruses</taxon>
    </lineage>
</organism>
<feature type="compositionally biased region" description="Low complexity" evidence="1">
    <location>
        <begin position="24"/>
        <end position="41"/>
    </location>
</feature>
<reference evidence="3" key="1">
    <citation type="journal article" date="2019" name="MBio">
        <title>Virus Genomes from Deep Sea Sediments Expand the Ocean Megavirome and Support Independent Origins of Viral Gigantism.</title>
        <authorList>
            <person name="Backstrom D."/>
            <person name="Yutin N."/>
            <person name="Jorgensen S.L."/>
            <person name="Dharamshi J."/>
            <person name="Homa F."/>
            <person name="Zaremba-Niedwiedzka K."/>
            <person name="Spang A."/>
            <person name="Wolf Y.I."/>
            <person name="Koonin E.V."/>
            <person name="Ettema T.J."/>
        </authorList>
    </citation>
    <scope>NUCLEOTIDE SEQUENCE</scope>
</reference>
<dbReference type="PROSITE" id="PS50181">
    <property type="entry name" value="FBOX"/>
    <property type="match status" value="1"/>
</dbReference>
<feature type="domain" description="F-box" evidence="2">
    <location>
        <begin position="94"/>
        <end position="140"/>
    </location>
</feature>
<evidence type="ECO:0000256" key="1">
    <source>
        <dbReference type="SAM" id="MobiDB-lite"/>
    </source>
</evidence>
<proteinExistence type="predicted"/>
<accession>A0A481Z9Y6</accession>
<evidence type="ECO:0000259" key="2">
    <source>
        <dbReference type="PROSITE" id="PS50181"/>
    </source>
</evidence>
<sequence length="428" mass="50817">MSQSERGTIRLQERRVRRPKLHVISKPQTSQIQTSSKSSRSPRLERRVGRIKLRVTSKSRISQIQTSSISSRSPKLRREILSVNEILNQLNIRRSDLNSLGSDIIQTIFEDLTVGEISRLCSMSRAFNNVCKKESLWKEKVLRDYKINNKTRRTWRDTARQLYLKSLERYWYDTLEYDLNYYFIEPNQTESPQIDTDYDSKDSTAVDSYYQKNKFRKDFTKRALKDRKAIQATKLLFNAFYLSSRYIQDTEYYFNAIVVDFLPIFRRAAEVSPGGKIPLQWVLDEAPHREVKIREFNPDAWKVAIANKDINDIIPWTQQDYLDYYKGKWSFTETPDYTGVEWRPINHLWNRQDYLRYSRDNKLTKRPSNNSLGIYILPWSEANEELYNDMKPLAELYKQHPELFVDDTKDSDHAEMGMVLMNYPGELL</sequence>
<dbReference type="InterPro" id="IPR001810">
    <property type="entry name" value="F-box_dom"/>
</dbReference>
<name>A0A481Z9Y6_9VIRU</name>
<dbReference type="EMBL" id="MK500577">
    <property type="protein sequence ID" value="QBK92436.1"/>
    <property type="molecule type" value="Genomic_DNA"/>
</dbReference>
<evidence type="ECO:0000313" key="3">
    <source>
        <dbReference type="EMBL" id="QBK92436.1"/>
    </source>
</evidence>
<dbReference type="Gene3D" id="1.20.1280.50">
    <property type="match status" value="1"/>
</dbReference>
<dbReference type="InterPro" id="IPR036047">
    <property type="entry name" value="F-box-like_dom_sf"/>
</dbReference>
<feature type="region of interest" description="Disordered" evidence="1">
    <location>
        <begin position="1"/>
        <end position="47"/>
    </location>
</feature>